<keyword evidence="2" id="KW-1185">Reference proteome</keyword>
<name>A0A0P0VZF2_ORYSJ</name>
<dbReference type="FunCoup" id="A0A0P0VZF2">
    <property type="interactions" value="331"/>
</dbReference>
<dbReference type="InParanoid" id="A0A0P0VZF2"/>
<proteinExistence type="predicted"/>
<gene>
    <name evidence="1" type="ordered locus">Os03g0571250</name>
    <name evidence="1" type="ORF">OSNPB_030571250</name>
</gene>
<reference evidence="2" key="1">
    <citation type="journal article" date="2005" name="Nature">
        <title>The map-based sequence of the rice genome.</title>
        <authorList>
            <consortium name="International rice genome sequencing project (IRGSP)"/>
            <person name="Matsumoto T."/>
            <person name="Wu J."/>
            <person name="Kanamori H."/>
            <person name="Katayose Y."/>
            <person name="Fujisawa M."/>
            <person name="Namiki N."/>
            <person name="Mizuno H."/>
            <person name="Yamamoto K."/>
            <person name="Antonio B.A."/>
            <person name="Baba T."/>
            <person name="Sakata K."/>
            <person name="Nagamura Y."/>
            <person name="Aoki H."/>
            <person name="Arikawa K."/>
            <person name="Arita K."/>
            <person name="Bito T."/>
            <person name="Chiden Y."/>
            <person name="Fujitsuka N."/>
            <person name="Fukunaka R."/>
            <person name="Hamada M."/>
            <person name="Harada C."/>
            <person name="Hayashi A."/>
            <person name="Hijishita S."/>
            <person name="Honda M."/>
            <person name="Hosokawa S."/>
            <person name="Ichikawa Y."/>
            <person name="Idonuma A."/>
            <person name="Iijima M."/>
            <person name="Ikeda M."/>
            <person name="Ikeno M."/>
            <person name="Ito K."/>
            <person name="Ito S."/>
            <person name="Ito T."/>
            <person name="Ito Y."/>
            <person name="Ito Y."/>
            <person name="Iwabuchi A."/>
            <person name="Kamiya K."/>
            <person name="Karasawa W."/>
            <person name="Kurita K."/>
            <person name="Katagiri S."/>
            <person name="Kikuta A."/>
            <person name="Kobayashi H."/>
            <person name="Kobayashi N."/>
            <person name="Machita K."/>
            <person name="Maehara T."/>
            <person name="Masukawa M."/>
            <person name="Mizubayashi T."/>
            <person name="Mukai Y."/>
            <person name="Nagasaki H."/>
            <person name="Nagata Y."/>
            <person name="Naito S."/>
            <person name="Nakashima M."/>
            <person name="Nakama Y."/>
            <person name="Nakamichi Y."/>
            <person name="Nakamura M."/>
            <person name="Meguro A."/>
            <person name="Negishi M."/>
            <person name="Ohta I."/>
            <person name="Ohta T."/>
            <person name="Okamoto M."/>
            <person name="Ono N."/>
            <person name="Saji S."/>
            <person name="Sakaguchi M."/>
            <person name="Sakai K."/>
            <person name="Shibata M."/>
            <person name="Shimokawa T."/>
            <person name="Song J."/>
            <person name="Takazaki Y."/>
            <person name="Terasawa K."/>
            <person name="Tsugane M."/>
            <person name="Tsuji K."/>
            <person name="Ueda S."/>
            <person name="Waki K."/>
            <person name="Yamagata H."/>
            <person name="Yamamoto M."/>
            <person name="Yamamoto S."/>
            <person name="Yamane H."/>
            <person name="Yoshiki S."/>
            <person name="Yoshihara R."/>
            <person name="Yukawa K."/>
            <person name="Zhong H."/>
            <person name="Yano M."/>
            <person name="Yuan Q."/>
            <person name="Ouyang S."/>
            <person name="Liu J."/>
            <person name="Jones K.M."/>
            <person name="Gansberger K."/>
            <person name="Moffat K."/>
            <person name="Hill J."/>
            <person name="Bera J."/>
            <person name="Fadrosh D."/>
            <person name="Jin S."/>
            <person name="Johri S."/>
            <person name="Kim M."/>
            <person name="Overton L."/>
            <person name="Reardon M."/>
            <person name="Tsitrin T."/>
            <person name="Vuong H."/>
            <person name="Weaver B."/>
            <person name="Ciecko A."/>
            <person name="Tallon L."/>
            <person name="Jackson J."/>
            <person name="Pai G."/>
            <person name="Aken S.V."/>
            <person name="Utterback T."/>
            <person name="Reidmuller S."/>
            <person name="Feldblyum T."/>
            <person name="Hsiao J."/>
            <person name="Zismann V."/>
            <person name="Iobst S."/>
            <person name="de Vazeille A.R."/>
            <person name="Buell C.R."/>
            <person name="Ying K."/>
            <person name="Li Y."/>
            <person name="Lu T."/>
            <person name="Huang Y."/>
            <person name="Zhao Q."/>
            <person name="Feng Q."/>
            <person name="Zhang L."/>
            <person name="Zhu J."/>
            <person name="Weng Q."/>
            <person name="Mu J."/>
            <person name="Lu Y."/>
            <person name="Fan D."/>
            <person name="Liu Y."/>
            <person name="Guan J."/>
            <person name="Zhang Y."/>
            <person name="Yu S."/>
            <person name="Liu X."/>
            <person name="Zhang Y."/>
            <person name="Hong G."/>
            <person name="Han B."/>
            <person name="Choisne N."/>
            <person name="Demange N."/>
            <person name="Orjeda G."/>
            <person name="Samain S."/>
            <person name="Cattolico L."/>
            <person name="Pelletier E."/>
            <person name="Couloux A."/>
            <person name="Segurens B."/>
            <person name="Wincker P."/>
            <person name="D'Hont A."/>
            <person name="Scarpelli C."/>
            <person name="Weissenbach J."/>
            <person name="Salanoubat M."/>
            <person name="Quetier F."/>
            <person name="Yu Y."/>
            <person name="Kim H.R."/>
            <person name="Rambo T."/>
            <person name="Currie J."/>
            <person name="Collura K."/>
            <person name="Luo M."/>
            <person name="Yang T."/>
            <person name="Ammiraju J.S.S."/>
            <person name="Engler F."/>
            <person name="Soderlund C."/>
            <person name="Wing R.A."/>
            <person name="Palmer L.E."/>
            <person name="de la Bastide M."/>
            <person name="Spiegel L."/>
            <person name="Nascimento L."/>
            <person name="Zutavern T."/>
            <person name="O'Shaughnessy A."/>
            <person name="Dike S."/>
            <person name="Dedhia N."/>
            <person name="Preston R."/>
            <person name="Balija V."/>
            <person name="McCombie W.R."/>
            <person name="Chow T."/>
            <person name="Chen H."/>
            <person name="Chung M."/>
            <person name="Chen C."/>
            <person name="Shaw J."/>
            <person name="Wu H."/>
            <person name="Hsiao K."/>
            <person name="Chao Y."/>
            <person name="Chu M."/>
            <person name="Cheng C."/>
            <person name="Hour A."/>
            <person name="Lee P."/>
            <person name="Lin S."/>
            <person name="Lin Y."/>
            <person name="Liou J."/>
            <person name="Liu S."/>
            <person name="Hsing Y."/>
            <person name="Raghuvanshi S."/>
            <person name="Mohanty A."/>
            <person name="Bharti A.K."/>
            <person name="Gaur A."/>
            <person name="Gupta V."/>
            <person name="Kumar D."/>
            <person name="Ravi V."/>
            <person name="Vij S."/>
            <person name="Kapur A."/>
            <person name="Khurana P."/>
            <person name="Khurana P."/>
            <person name="Khurana J.P."/>
            <person name="Tyagi A.K."/>
            <person name="Gaikwad K."/>
            <person name="Singh A."/>
            <person name="Dalal V."/>
            <person name="Srivastava S."/>
            <person name="Dixit A."/>
            <person name="Pal A.K."/>
            <person name="Ghazi I.A."/>
            <person name="Yadav M."/>
            <person name="Pandit A."/>
            <person name="Bhargava A."/>
            <person name="Sureshbabu K."/>
            <person name="Batra K."/>
            <person name="Sharma T.R."/>
            <person name="Mohapatra T."/>
            <person name="Singh N.K."/>
            <person name="Messing J."/>
            <person name="Nelson A.B."/>
            <person name="Fuks G."/>
            <person name="Kavchok S."/>
            <person name="Keizer G."/>
            <person name="Linton E."/>
            <person name="Llaca V."/>
            <person name="Song R."/>
            <person name="Tanyolac B."/>
            <person name="Young S."/>
            <person name="Ho-Il K."/>
            <person name="Hahn J.H."/>
            <person name="Sangsakoo G."/>
            <person name="Vanavichit A."/>
            <person name="de Mattos Luiz.A.T."/>
            <person name="Zimmer P.D."/>
            <person name="Malone G."/>
            <person name="Dellagostin O."/>
            <person name="de Oliveira A.C."/>
            <person name="Bevan M."/>
            <person name="Bancroft I."/>
            <person name="Minx P."/>
            <person name="Cordum H."/>
            <person name="Wilson R."/>
            <person name="Cheng Z."/>
            <person name="Jin W."/>
            <person name="Jiang J."/>
            <person name="Leong S.A."/>
            <person name="Iwama H."/>
            <person name="Gojobori T."/>
            <person name="Itoh T."/>
            <person name="Niimura Y."/>
            <person name="Fujii Y."/>
            <person name="Habara T."/>
            <person name="Sakai H."/>
            <person name="Sato Y."/>
            <person name="Wilson G."/>
            <person name="Kumar K."/>
            <person name="McCouch S."/>
            <person name="Juretic N."/>
            <person name="Hoen D."/>
            <person name="Wright S."/>
            <person name="Bruskiewich R."/>
            <person name="Bureau T."/>
            <person name="Miyao A."/>
            <person name="Hirochika H."/>
            <person name="Nishikawa T."/>
            <person name="Kadowaki K."/>
            <person name="Sugiura M."/>
            <person name="Burr B."/>
            <person name="Sasaki T."/>
        </authorList>
    </citation>
    <scope>NUCLEOTIDE SEQUENCE [LARGE SCALE GENOMIC DNA]</scope>
    <source>
        <strain evidence="2">cv. Nipponbare</strain>
    </source>
</reference>
<reference evidence="1 2" key="3">
    <citation type="journal article" date="2013" name="Rice">
        <title>Improvement of the Oryza sativa Nipponbare reference genome using next generation sequence and optical map data.</title>
        <authorList>
            <person name="Kawahara Y."/>
            <person name="de la Bastide M."/>
            <person name="Hamilton J.P."/>
            <person name="Kanamori H."/>
            <person name="McCombie W.R."/>
            <person name="Ouyang S."/>
            <person name="Schwartz D.C."/>
            <person name="Tanaka T."/>
            <person name="Wu J."/>
            <person name="Zhou S."/>
            <person name="Childs K.L."/>
            <person name="Davidson R.M."/>
            <person name="Lin H."/>
            <person name="Quesada-Ocampo L."/>
            <person name="Vaillancourt B."/>
            <person name="Sakai H."/>
            <person name="Lee S.S."/>
            <person name="Kim J."/>
            <person name="Numa H."/>
            <person name="Itoh T."/>
            <person name="Buell C.R."/>
            <person name="Matsumoto T."/>
        </authorList>
    </citation>
    <scope>NUCLEOTIDE SEQUENCE [LARGE SCALE GENOMIC DNA]</scope>
    <source>
        <strain evidence="2">cv. Nipponbare</strain>
    </source>
</reference>
<dbReference type="PaxDb" id="39947-A0A0P0VZF2"/>
<dbReference type="Proteomes" id="UP000059680">
    <property type="component" value="Chromosome 3"/>
</dbReference>
<organism evidence="1 2">
    <name type="scientific">Oryza sativa subsp. japonica</name>
    <name type="common">Rice</name>
    <dbReference type="NCBI Taxonomy" id="39947"/>
    <lineage>
        <taxon>Eukaryota</taxon>
        <taxon>Viridiplantae</taxon>
        <taxon>Streptophyta</taxon>
        <taxon>Embryophyta</taxon>
        <taxon>Tracheophyta</taxon>
        <taxon>Spermatophyta</taxon>
        <taxon>Magnoliopsida</taxon>
        <taxon>Liliopsida</taxon>
        <taxon>Poales</taxon>
        <taxon>Poaceae</taxon>
        <taxon>BOP clade</taxon>
        <taxon>Oryzoideae</taxon>
        <taxon>Oryzeae</taxon>
        <taxon>Oryzinae</taxon>
        <taxon>Oryza</taxon>
        <taxon>Oryza sativa</taxon>
    </lineage>
</organism>
<evidence type="ECO:0000313" key="1">
    <source>
        <dbReference type="EMBL" id="BAS84990.1"/>
    </source>
</evidence>
<sequence>MRRASCLDVDSPHASLLLRKGSLPPCHPPPTRLHPLPLLGLAPLPLSHRYKSLSKSLHSSPASFSPAISSAIKEALWRATNAYATLAEQATAPILRTF</sequence>
<dbReference type="AlphaFoldDB" id="A0A0P0VZF2"/>
<evidence type="ECO:0000313" key="2">
    <source>
        <dbReference type="Proteomes" id="UP000059680"/>
    </source>
</evidence>
<reference evidence="1 2" key="2">
    <citation type="journal article" date="2013" name="Plant Cell Physiol.">
        <title>Rice Annotation Project Database (RAP-DB): an integrative and interactive database for rice genomics.</title>
        <authorList>
            <person name="Sakai H."/>
            <person name="Lee S.S."/>
            <person name="Tanaka T."/>
            <person name="Numa H."/>
            <person name="Kim J."/>
            <person name="Kawahara Y."/>
            <person name="Wakimoto H."/>
            <person name="Yang C.C."/>
            <person name="Iwamoto M."/>
            <person name="Abe T."/>
            <person name="Yamada Y."/>
            <person name="Muto A."/>
            <person name="Inokuchi H."/>
            <person name="Ikemura T."/>
            <person name="Matsumoto T."/>
            <person name="Sasaki T."/>
            <person name="Itoh T."/>
        </authorList>
    </citation>
    <scope>NUCLEOTIDE SEQUENCE [LARGE SCALE GENOMIC DNA]</scope>
    <source>
        <strain evidence="2">cv. Nipponbare</strain>
    </source>
</reference>
<accession>A0A0P0VZF2</accession>
<protein>
    <submittedName>
        <fullName evidence="1">Os03g0571250 protein</fullName>
    </submittedName>
</protein>
<dbReference type="EMBL" id="AP014959">
    <property type="protein sequence ID" value="BAS84990.1"/>
    <property type="molecule type" value="Genomic_DNA"/>
</dbReference>